<reference evidence="1 2" key="1">
    <citation type="submission" date="2018-07" db="EMBL/GenBank/DDBJ databases">
        <title>The genomes of Aspergillus section Nigri reveals drivers in fungal speciation.</title>
        <authorList>
            <consortium name="DOE Joint Genome Institute"/>
            <person name="Vesth T.C."/>
            <person name="Nybo J."/>
            <person name="Theobald S."/>
            <person name="Brandl J."/>
            <person name="Frisvad J.C."/>
            <person name="Nielsen K.F."/>
            <person name="Lyhne E.K."/>
            <person name="Kogle M.E."/>
            <person name="Kuo A."/>
            <person name="Riley R."/>
            <person name="Clum A."/>
            <person name="Nolan M."/>
            <person name="Lipzen A."/>
            <person name="Salamov A."/>
            <person name="Henrissat B."/>
            <person name="Wiebenga A."/>
            <person name="De vries R.P."/>
            <person name="Grigoriev I.V."/>
            <person name="Mortensen U.H."/>
            <person name="Andersen M.R."/>
            <person name="Baker S.E."/>
        </authorList>
    </citation>
    <scope>NUCLEOTIDE SEQUENCE [LARGE SCALE GENOMIC DNA]</scope>
    <source>
        <strain evidence="1 2">CBS 139.54b</strain>
    </source>
</reference>
<evidence type="ECO:0000313" key="2">
    <source>
        <dbReference type="Proteomes" id="UP000253729"/>
    </source>
</evidence>
<keyword evidence="2" id="KW-1185">Reference proteome</keyword>
<evidence type="ECO:0000313" key="1">
    <source>
        <dbReference type="EMBL" id="RDH26742.1"/>
    </source>
</evidence>
<proteinExistence type="predicted"/>
<dbReference type="GeneID" id="38138312"/>
<gene>
    <name evidence="1" type="ORF">BDQ94DRAFT_164238</name>
</gene>
<dbReference type="Proteomes" id="UP000253729">
    <property type="component" value="Unassembled WGS sequence"/>
</dbReference>
<dbReference type="EMBL" id="KZ852121">
    <property type="protein sequence ID" value="RDH26742.1"/>
    <property type="molecule type" value="Genomic_DNA"/>
</dbReference>
<dbReference type="RefSeq" id="XP_026619764.1">
    <property type="nucleotide sequence ID" value="XM_026769956.1"/>
</dbReference>
<accession>A0A3F3PJ23</accession>
<protein>
    <submittedName>
        <fullName evidence="1">Uncharacterized protein</fullName>
    </submittedName>
</protein>
<dbReference type="AlphaFoldDB" id="A0A3F3PJ23"/>
<name>A0A3F3PJ23_9EURO</name>
<sequence>MPIRDRYRNFLILSPQFGTDQSIFLLSPSKAIPYQSNMFCITSLVGSWKALISTSDNATPTALDATKEIIAKYENVPPMSKPGRPIEQPIDVIEAEKRFGISFFTGFSHIVIRNGQYHMVLEARFQEDPDKPYFVSCPKSVRNSDLSKEHQELLKSKFQGVKGRISETDWDYLKQRYDIVKGDWLAKDKEDEEI</sequence>
<organism evidence="1 2">
    <name type="scientific">Aspergillus welwitschiae</name>
    <dbReference type="NCBI Taxonomy" id="1341132"/>
    <lineage>
        <taxon>Eukaryota</taxon>
        <taxon>Fungi</taxon>
        <taxon>Dikarya</taxon>
        <taxon>Ascomycota</taxon>
        <taxon>Pezizomycotina</taxon>
        <taxon>Eurotiomycetes</taxon>
        <taxon>Eurotiomycetidae</taxon>
        <taxon>Eurotiales</taxon>
        <taxon>Aspergillaceae</taxon>
        <taxon>Aspergillus</taxon>
        <taxon>Aspergillus subgen. Circumdati</taxon>
    </lineage>
</organism>